<accession>A0A9D3QAF9</accession>
<comment type="caution">
    <text evidence="2">The sequence shown here is derived from an EMBL/GenBank/DDBJ whole genome shotgun (WGS) entry which is preliminary data.</text>
</comment>
<proteinExistence type="predicted"/>
<organism evidence="2 3">
    <name type="scientific">Megalops atlanticus</name>
    <name type="common">Tarpon</name>
    <name type="synonym">Clupea gigantea</name>
    <dbReference type="NCBI Taxonomy" id="7932"/>
    <lineage>
        <taxon>Eukaryota</taxon>
        <taxon>Metazoa</taxon>
        <taxon>Chordata</taxon>
        <taxon>Craniata</taxon>
        <taxon>Vertebrata</taxon>
        <taxon>Euteleostomi</taxon>
        <taxon>Actinopterygii</taxon>
        <taxon>Neopterygii</taxon>
        <taxon>Teleostei</taxon>
        <taxon>Elopiformes</taxon>
        <taxon>Megalopidae</taxon>
        <taxon>Megalops</taxon>
    </lineage>
</organism>
<feature type="compositionally biased region" description="Polar residues" evidence="1">
    <location>
        <begin position="272"/>
        <end position="293"/>
    </location>
</feature>
<evidence type="ECO:0000313" key="2">
    <source>
        <dbReference type="EMBL" id="KAG7477930.1"/>
    </source>
</evidence>
<sequence>MASPPPCPSPGAAGPCTQRSPLPHAAASPKVRPGLTLPSNTGVMVADPLRNTEGPSPGRPPEGAAASQPEQIPDSTRPQGSPLIAGPTEALDLNQHPAPLKNPTPPISSPPPAPTMPSPIPVPPTSSPLPVPAPAPPHAFPAAPADTPGGPPTTVTVPSAPEDQNPPAGADTGLPAPSNVPETTGLAVSVQSEAPRQEGPPGEAAVSVQSETPLQEGPPVETAGNEPVPQNDQGAVPERAKGPGRRASRAEKEPEEGGESAENGQRKRATRPGSSSAITTAGKDTNSSASPTQAKRRKSK</sequence>
<reference evidence="2" key="1">
    <citation type="submission" date="2021-01" db="EMBL/GenBank/DDBJ databases">
        <authorList>
            <person name="Zahm M."/>
            <person name="Roques C."/>
            <person name="Cabau C."/>
            <person name="Klopp C."/>
            <person name="Donnadieu C."/>
            <person name="Jouanno E."/>
            <person name="Lampietro C."/>
            <person name="Louis A."/>
            <person name="Herpin A."/>
            <person name="Echchiki A."/>
            <person name="Berthelot C."/>
            <person name="Parey E."/>
            <person name="Roest-Crollius H."/>
            <person name="Braasch I."/>
            <person name="Postlethwait J."/>
            <person name="Bobe J."/>
            <person name="Montfort J."/>
            <person name="Bouchez O."/>
            <person name="Begum T."/>
            <person name="Mejri S."/>
            <person name="Adams A."/>
            <person name="Chen W.-J."/>
            <person name="Guiguen Y."/>
        </authorList>
    </citation>
    <scope>NUCLEOTIDE SEQUENCE</scope>
    <source>
        <strain evidence="2">YG-15Mar2019-1</strain>
        <tissue evidence="2">Brain</tissue>
    </source>
</reference>
<gene>
    <name evidence="2" type="ORF">MATL_G00074770</name>
</gene>
<evidence type="ECO:0000256" key="1">
    <source>
        <dbReference type="SAM" id="MobiDB-lite"/>
    </source>
</evidence>
<name>A0A9D3QAF9_MEGAT</name>
<feature type="compositionally biased region" description="Pro residues" evidence="1">
    <location>
        <begin position="100"/>
        <end position="139"/>
    </location>
</feature>
<evidence type="ECO:0000313" key="3">
    <source>
        <dbReference type="Proteomes" id="UP001046870"/>
    </source>
</evidence>
<dbReference type="AlphaFoldDB" id="A0A9D3QAF9"/>
<feature type="compositionally biased region" description="Low complexity" evidence="1">
    <location>
        <begin position="140"/>
        <end position="161"/>
    </location>
</feature>
<feature type="region of interest" description="Disordered" evidence="1">
    <location>
        <begin position="1"/>
        <end position="300"/>
    </location>
</feature>
<feature type="compositionally biased region" description="Polar residues" evidence="1">
    <location>
        <begin position="68"/>
        <end position="79"/>
    </location>
</feature>
<keyword evidence="3" id="KW-1185">Reference proteome</keyword>
<dbReference type="EMBL" id="JAFDVH010000005">
    <property type="protein sequence ID" value="KAG7477930.1"/>
    <property type="molecule type" value="Genomic_DNA"/>
</dbReference>
<protein>
    <submittedName>
        <fullName evidence="2">Uncharacterized protein</fullName>
    </submittedName>
</protein>
<dbReference type="Proteomes" id="UP001046870">
    <property type="component" value="Chromosome 5"/>
</dbReference>